<proteinExistence type="predicted"/>
<name>A0ABD2Y900_9GENT</name>
<comment type="caution">
    <text evidence="2">The sequence shown here is derived from an EMBL/GenBank/DDBJ whole genome shotgun (WGS) entry which is preliminary data.</text>
</comment>
<evidence type="ECO:0000313" key="3">
    <source>
        <dbReference type="Proteomes" id="UP001630127"/>
    </source>
</evidence>
<dbReference type="AlphaFoldDB" id="A0ABD2Y900"/>
<reference evidence="2 3" key="1">
    <citation type="submission" date="2024-11" db="EMBL/GenBank/DDBJ databases">
        <title>A near-complete genome assembly of Cinchona calisaya.</title>
        <authorList>
            <person name="Lian D.C."/>
            <person name="Zhao X.W."/>
            <person name="Wei L."/>
        </authorList>
    </citation>
    <scope>NUCLEOTIDE SEQUENCE [LARGE SCALE GENOMIC DNA]</scope>
    <source>
        <tissue evidence="2">Nenye</tissue>
    </source>
</reference>
<dbReference type="EMBL" id="JBJUIK010000015">
    <property type="protein sequence ID" value="KAL3502897.1"/>
    <property type="molecule type" value="Genomic_DNA"/>
</dbReference>
<organism evidence="2 3">
    <name type="scientific">Cinchona calisaya</name>
    <dbReference type="NCBI Taxonomy" id="153742"/>
    <lineage>
        <taxon>Eukaryota</taxon>
        <taxon>Viridiplantae</taxon>
        <taxon>Streptophyta</taxon>
        <taxon>Embryophyta</taxon>
        <taxon>Tracheophyta</taxon>
        <taxon>Spermatophyta</taxon>
        <taxon>Magnoliopsida</taxon>
        <taxon>eudicotyledons</taxon>
        <taxon>Gunneridae</taxon>
        <taxon>Pentapetalae</taxon>
        <taxon>asterids</taxon>
        <taxon>lamiids</taxon>
        <taxon>Gentianales</taxon>
        <taxon>Rubiaceae</taxon>
        <taxon>Cinchonoideae</taxon>
        <taxon>Cinchoneae</taxon>
        <taxon>Cinchona</taxon>
    </lineage>
</organism>
<feature type="region of interest" description="Disordered" evidence="1">
    <location>
        <begin position="26"/>
        <end position="47"/>
    </location>
</feature>
<gene>
    <name evidence="2" type="ORF">ACH5RR_037346</name>
</gene>
<evidence type="ECO:0000313" key="2">
    <source>
        <dbReference type="EMBL" id="KAL3502897.1"/>
    </source>
</evidence>
<evidence type="ECO:0000256" key="1">
    <source>
        <dbReference type="SAM" id="MobiDB-lite"/>
    </source>
</evidence>
<feature type="compositionally biased region" description="Polar residues" evidence="1">
    <location>
        <begin position="26"/>
        <end position="35"/>
    </location>
</feature>
<dbReference type="Proteomes" id="UP001630127">
    <property type="component" value="Unassembled WGS sequence"/>
</dbReference>
<accession>A0ABD2Y900</accession>
<keyword evidence="3" id="KW-1185">Reference proteome</keyword>
<sequence>MEDLLRYVAYAQRERVSIYKPGFHASQLTDTNSKSDGLDSSEEEKKRDEMKKAFIADVYFHNIDIYR</sequence>
<protein>
    <submittedName>
        <fullName evidence="2">Uncharacterized protein</fullName>
    </submittedName>
</protein>